<dbReference type="InterPro" id="IPR032675">
    <property type="entry name" value="LRR_dom_sf"/>
</dbReference>
<dbReference type="PROSITE" id="PS51450">
    <property type="entry name" value="LRR"/>
    <property type="match status" value="1"/>
</dbReference>
<evidence type="ECO:0000256" key="4">
    <source>
        <dbReference type="SAM" id="SignalP"/>
    </source>
</evidence>
<evidence type="ECO:0000313" key="5">
    <source>
        <dbReference type="EnsemblMetazoa" id="XP_050509041.1"/>
    </source>
</evidence>
<evidence type="ECO:0000256" key="2">
    <source>
        <dbReference type="ARBA" id="ARBA00022729"/>
    </source>
</evidence>
<keyword evidence="1" id="KW-0433">Leucine-rich repeat</keyword>
<dbReference type="PANTHER" id="PTHR24373">
    <property type="entry name" value="SLIT RELATED LEUCINE-RICH REPEAT NEURONAL PROTEIN"/>
    <property type="match status" value="1"/>
</dbReference>
<proteinExistence type="predicted"/>
<reference evidence="5" key="1">
    <citation type="submission" date="2025-05" db="UniProtKB">
        <authorList>
            <consortium name="EnsemblMetazoa"/>
        </authorList>
    </citation>
    <scope>IDENTIFICATION</scope>
</reference>
<accession>A0ABM5KFR3</accession>
<dbReference type="PANTHER" id="PTHR24373:SF370">
    <property type="entry name" value="FISH-LIPS, ISOFORM E"/>
    <property type="match status" value="1"/>
</dbReference>
<feature type="signal peptide" evidence="4">
    <location>
        <begin position="1"/>
        <end position="21"/>
    </location>
</feature>
<dbReference type="EnsemblMetazoa" id="XM_050653084.1">
    <property type="protein sequence ID" value="XP_050509041.1"/>
    <property type="gene ID" value="LOC126886221"/>
</dbReference>
<evidence type="ECO:0000256" key="3">
    <source>
        <dbReference type="ARBA" id="ARBA00022737"/>
    </source>
</evidence>
<sequence>MRFKNGIIIFFVIAIVDEVLSENPDSSCLETKCKTVKCSDCAILRAGQRSDDSIEYKTITYFECSDNFRRVDIVHDLFDKLQKIEVIKITKTDARRLVEGTFRSSTTLRELYLPENNISIIDDYAFGHLTALTHLFLNNNKLKSFNSFMITEACNIKYLNLGNNLFEEMLDTALYNLESLTYLNLDGNKFKNISMGKLINNPKTVKAVSMSNNLLTYIRLECFDPLINLEYLNLAFNKISYIGGAFLYMEKLKTLILSYNNLPRLGTFDIPLMCHSSLEYLAIDHNLIMFIDLNVVDDLPFAKEIAIMGNPWYCNCLRNYRKALQERKIQEISGSDYVNTKRTVCFDDLTANNKCSISTSKFVSIVLEDDRGLPLDTNTTSCHLNEFY</sequence>
<dbReference type="InterPro" id="IPR050328">
    <property type="entry name" value="Dev_Immune_Receptor"/>
</dbReference>
<dbReference type="InterPro" id="IPR001611">
    <property type="entry name" value="Leu-rich_rpt"/>
</dbReference>
<keyword evidence="3" id="KW-0677">Repeat</keyword>
<keyword evidence="2 4" id="KW-0732">Signal</keyword>
<feature type="chain" id="PRO_5047238135" evidence="4">
    <location>
        <begin position="22"/>
        <end position="388"/>
    </location>
</feature>
<dbReference type="RefSeq" id="XP_050509041.1">
    <property type="nucleotide sequence ID" value="XM_050653084.1"/>
</dbReference>
<dbReference type="InterPro" id="IPR003591">
    <property type="entry name" value="Leu-rich_rpt_typical-subtyp"/>
</dbReference>
<dbReference type="SMART" id="SM00369">
    <property type="entry name" value="LRR_TYP"/>
    <property type="match status" value="5"/>
</dbReference>
<dbReference type="Gene3D" id="3.80.10.10">
    <property type="entry name" value="Ribonuclease Inhibitor"/>
    <property type="match status" value="2"/>
</dbReference>
<keyword evidence="6" id="KW-1185">Reference proteome</keyword>
<dbReference type="SUPFAM" id="SSF52058">
    <property type="entry name" value="L domain-like"/>
    <property type="match status" value="1"/>
</dbReference>
<protein>
    <submittedName>
        <fullName evidence="5">Uncharacterized protein</fullName>
    </submittedName>
</protein>
<evidence type="ECO:0000256" key="1">
    <source>
        <dbReference type="ARBA" id="ARBA00022614"/>
    </source>
</evidence>
<evidence type="ECO:0000313" key="6">
    <source>
        <dbReference type="Proteomes" id="UP001652700"/>
    </source>
</evidence>
<name>A0ABM5KFR3_DIAVI</name>
<dbReference type="Pfam" id="PF13855">
    <property type="entry name" value="LRR_8"/>
    <property type="match status" value="2"/>
</dbReference>
<dbReference type="Proteomes" id="UP001652700">
    <property type="component" value="Unplaced"/>
</dbReference>
<dbReference type="GeneID" id="126886221"/>
<organism evidence="5 6">
    <name type="scientific">Diabrotica virgifera virgifera</name>
    <name type="common">western corn rootworm</name>
    <dbReference type="NCBI Taxonomy" id="50390"/>
    <lineage>
        <taxon>Eukaryota</taxon>
        <taxon>Metazoa</taxon>
        <taxon>Ecdysozoa</taxon>
        <taxon>Arthropoda</taxon>
        <taxon>Hexapoda</taxon>
        <taxon>Insecta</taxon>
        <taxon>Pterygota</taxon>
        <taxon>Neoptera</taxon>
        <taxon>Endopterygota</taxon>
        <taxon>Coleoptera</taxon>
        <taxon>Polyphaga</taxon>
        <taxon>Cucujiformia</taxon>
        <taxon>Chrysomeloidea</taxon>
        <taxon>Chrysomelidae</taxon>
        <taxon>Galerucinae</taxon>
        <taxon>Diabroticina</taxon>
        <taxon>Diabroticites</taxon>
        <taxon>Diabrotica</taxon>
    </lineage>
</organism>